<dbReference type="InterPro" id="IPR036217">
    <property type="entry name" value="MethylDNA_cys_MeTrfase_DNAb"/>
</dbReference>
<evidence type="ECO:0000256" key="3">
    <source>
        <dbReference type="ARBA" id="ARBA00022603"/>
    </source>
</evidence>
<evidence type="ECO:0000256" key="4">
    <source>
        <dbReference type="ARBA" id="ARBA00022679"/>
    </source>
</evidence>
<dbReference type="GO" id="GO:0032259">
    <property type="term" value="P:methylation"/>
    <property type="evidence" value="ECO:0007669"/>
    <property type="project" value="UniProtKB-KW"/>
</dbReference>
<dbReference type="PANTHER" id="PTHR10815:SF5">
    <property type="entry name" value="METHYLATED-DNA--PROTEIN-CYSTEINE METHYLTRANSFERASE"/>
    <property type="match status" value="1"/>
</dbReference>
<evidence type="ECO:0000256" key="1">
    <source>
        <dbReference type="ARBA" id="ARBA00001286"/>
    </source>
</evidence>
<dbReference type="Gene3D" id="3.30.160.70">
    <property type="entry name" value="Methylated DNA-protein cysteine methyltransferase domain"/>
    <property type="match status" value="1"/>
</dbReference>
<dbReference type="HAMAP" id="MF_00772">
    <property type="entry name" value="OGT"/>
    <property type="match status" value="1"/>
</dbReference>
<dbReference type="CDD" id="cd06445">
    <property type="entry name" value="ATase"/>
    <property type="match status" value="1"/>
</dbReference>
<comment type="catalytic activity">
    <reaction evidence="7 8">
        <text>a 6-O-methyl-2'-deoxyguanosine in DNA + L-cysteinyl-[protein] = S-methyl-L-cysteinyl-[protein] + a 2'-deoxyguanosine in DNA</text>
        <dbReference type="Rhea" id="RHEA:24000"/>
        <dbReference type="Rhea" id="RHEA-COMP:10131"/>
        <dbReference type="Rhea" id="RHEA-COMP:10132"/>
        <dbReference type="Rhea" id="RHEA-COMP:11367"/>
        <dbReference type="Rhea" id="RHEA-COMP:11368"/>
        <dbReference type="ChEBI" id="CHEBI:29950"/>
        <dbReference type="ChEBI" id="CHEBI:82612"/>
        <dbReference type="ChEBI" id="CHEBI:85445"/>
        <dbReference type="ChEBI" id="CHEBI:85448"/>
        <dbReference type="EC" id="2.1.1.63"/>
    </reaction>
</comment>
<dbReference type="SUPFAM" id="SSF53155">
    <property type="entry name" value="Methylated DNA-protein cysteine methyltransferase domain"/>
    <property type="match status" value="1"/>
</dbReference>
<evidence type="ECO:0000256" key="6">
    <source>
        <dbReference type="ARBA" id="ARBA00023204"/>
    </source>
</evidence>
<evidence type="ECO:0000256" key="7">
    <source>
        <dbReference type="ARBA" id="ARBA00049348"/>
    </source>
</evidence>
<protein>
    <recommendedName>
        <fullName evidence="8">Methylated-DNA--protein-cysteine methyltransferase</fullName>
        <ecNumber evidence="8">2.1.1.63</ecNumber>
    </recommendedName>
    <alternativeName>
        <fullName evidence="8">6-O-methylguanine-DNA methyltransferase</fullName>
        <shortName evidence="8">MGMT</shortName>
    </alternativeName>
    <alternativeName>
        <fullName evidence="8">O-6-methylguanine-DNA-alkyltransferase</fullName>
    </alternativeName>
</protein>
<gene>
    <name evidence="11" type="ORF">IO98_04660</name>
</gene>
<keyword evidence="8" id="KW-0963">Cytoplasm</keyword>
<comment type="caution">
    <text evidence="11">The sequence shown here is derived from an EMBL/GenBank/DDBJ whole genome shotgun (WGS) entry which is preliminary data.</text>
</comment>
<evidence type="ECO:0000313" key="11">
    <source>
        <dbReference type="EMBL" id="KEZ91060.1"/>
    </source>
</evidence>
<accession>A0A084JQ26</accession>
<dbReference type="OrthoDB" id="9802228at2"/>
<dbReference type="InterPro" id="IPR036631">
    <property type="entry name" value="MGMT_N_sf"/>
</dbReference>
<dbReference type="InterPro" id="IPR036388">
    <property type="entry name" value="WH-like_DNA-bd_sf"/>
</dbReference>
<comment type="catalytic activity">
    <reaction evidence="1 8">
        <text>a 4-O-methyl-thymidine in DNA + L-cysteinyl-[protein] = a thymidine in DNA + S-methyl-L-cysteinyl-[protein]</text>
        <dbReference type="Rhea" id="RHEA:53428"/>
        <dbReference type="Rhea" id="RHEA-COMP:10131"/>
        <dbReference type="Rhea" id="RHEA-COMP:10132"/>
        <dbReference type="Rhea" id="RHEA-COMP:13555"/>
        <dbReference type="Rhea" id="RHEA-COMP:13556"/>
        <dbReference type="ChEBI" id="CHEBI:29950"/>
        <dbReference type="ChEBI" id="CHEBI:82612"/>
        <dbReference type="ChEBI" id="CHEBI:137386"/>
        <dbReference type="ChEBI" id="CHEBI:137387"/>
        <dbReference type="EC" id="2.1.1.63"/>
    </reaction>
</comment>
<dbReference type="InterPro" id="IPR014048">
    <property type="entry name" value="MethylDNA_cys_MeTrfase_DNA-bd"/>
</dbReference>
<keyword evidence="12" id="KW-1185">Reference proteome</keyword>
<dbReference type="STRING" id="29354.IO98_04660"/>
<comment type="miscellaneous">
    <text evidence="8">This enzyme catalyzes only one turnover and therefore is not strictly catalytic. According to one definition, an enzyme is a biocatalyst that acts repeatedly and over many reaction cycles.</text>
</comment>
<feature type="active site" description="Nucleophile; methyl group acceptor" evidence="8">
    <location>
        <position position="123"/>
    </location>
</feature>
<dbReference type="RefSeq" id="WP_038278414.1">
    <property type="nucleotide sequence ID" value="NZ_JPME01000007.1"/>
</dbReference>
<dbReference type="Pfam" id="PF01035">
    <property type="entry name" value="DNA_binding_1"/>
    <property type="match status" value="1"/>
</dbReference>
<dbReference type="Gene3D" id="1.10.10.10">
    <property type="entry name" value="Winged helix-like DNA-binding domain superfamily/Winged helix DNA-binding domain"/>
    <property type="match status" value="1"/>
</dbReference>
<feature type="domain" description="Methylated-DNA-[protein]-cysteine S-methyltransferase DNA binding" evidence="9">
    <location>
        <begin position="72"/>
        <end position="150"/>
    </location>
</feature>
<sequence>MKHTAYIKTVLGPIKISEVDGFITELLFVKDTNEISDKQKTPLLEEAEKQIKEYLDGTSKGFDLPLAAKGTEFQKTVWEALHRIPYGETRSYKQIAAMIGRPDAARAVGMANGKNPILLLTPCHRVVGSDGKLTGYAAGLEIKEKLLELEVTYGSR</sequence>
<proteinExistence type="inferred from homology"/>
<dbReference type="InterPro" id="IPR023546">
    <property type="entry name" value="MGMT"/>
</dbReference>
<dbReference type="EC" id="2.1.1.63" evidence="8"/>
<evidence type="ECO:0000256" key="8">
    <source>
        <dbReference type="HAMAP-Rule" id="MF_00772"/>
    </source>
</evidence>
<dbReference type="FunFam" id="1.10.10.10:FF:000214">
    <property type="entry name" value="Methylated-DNA--protein-cysteine methyltransferase"/>
    <property type="match status" value="1"/>
</dbReference>
<evidence type="ECO:0000256" key="2">
    <source>
        <dbReference type="ARBA" id="ARBA00008711"/>
    </source>
</evidence>
<comment type="subcellular location">
    <subcellularLocation>
        <location evidence="8">Cytoplasm</location>
    </subcellularLocation>
</comment>
<dbReference type="EMBL" id="JPME01000007">
    <property type="protein sequence ID" value="KEZ91060.1"/>
    <property type="molecule type" value="Genomic_DNA"/>
</dbReference>
<evidence type="ECO:0000259" key="10">
    <source>
        <dbReference type="Pfam" id="PF02870"/>
    </source>
</evidence>
<dbReference type="Proteomes" id="UP000028525">
    <property type="component" value="Unassembled WGS sequence"/>
</dbReference>
<comment type="similarity">
    <text evidence="2 8">Belongs to the MGMT family.</text>
</comment>
<keyword evidence="3 8" id="KW-0489">Methyltransferase</keyword>
<keyword evidence="4 8" id="KW-0808">Transferase</keyword>
<dbReference type="GO" id="GO:0005737">
    <property type="term" value="C:cytoplasm"/>
    <property type="evidence" value="ECO:0007669"/>
    <property type="project" value="UniProtKB-SubCell"/>
</dbReference>
<evidence type="ECO:0000313" key="12">
    <source>
        <dbReference type="Proteomes" id="UP000028525"/>
    </source>
</evidence>
<dbReference type="InterPro" id="IPR008332">
    <property type="entry name" value="MethylG_MeTrfase_N"/>
</dbReference>
<dbReference type="GO" id="GO:0003908">
    <property type="term" value="F:methylated-DNA-[protein]-cysteine S-methyltransferase activity"/>
    <property type="evidence" value="ECO:0007669"/>
    <property type="project" value="UniProtKB-UniRule"/>
</dbReference>
<evidence type="ECO:0000256" key="5">
    <source>
        <dbReference type="ARBA" id="ARBA00022763"/>
    </source>
</evidence>
<keyword evidence="6 8" id="KW-0234">DNA repair</keyword>
<reference evidence="11 12" key="1">
    <citation type="submission" date="2014-07" db="EMBL/GenBank/DDBJ databases">
        <title>Draft genome of Clostridium celerecrescens 152B isolated from sediments associated with methane hydrate from Krishna Godavari basin.</title>
        <authorList>
            <person name="Honkalas V.S."/>
            <person name="Dabir A.P."/>
            <person name="Arora P."/>
            <person name="Dhakephalkar P.K."/>
        </authorList>
    </citation>
    <scope>NUCLEOTIDE SEQUENCE [LARGE SCALE GENOMIC DNA]</scope>
    <source>
        <strain evidence="11 12">152B</strain>
    </source>
</reference>
<name>A0A084JQ26_9FIRM</name>
<dbReference type="AlphaFoldDB" id="A0A084JQ26"/>
<dbReference type="PANTHER" id="PTHR10815">
    <property type="entry name" value="METHYLATED-DNA--PROTEIN-CYSTEINE METHYLTRANSFERASE"/>
    <property type="match status" value="1"/>
</dbReference>
<feature type="domain" description="Methylguanine DNA methyltransferase ribonuclease-like" evidence="10">
    <location>
        <begin position="4"/>
        <end position="67"/>
    </location>
</feature>
<organism evidence="11 12">
    <name type="scientific">Lacrimispora celerecrescens</name>
    <dbReference type="NCBI Taxonomy" id="29354"/>
    <lineage>
        <taxon>Bacteria</taxon>
        <taxon>Bacillati</taxon>
        <taxon>Bacillota</taxon>
        <taxon>Clostridia</taxon>
        <taxon>Lachnospirales</taxon>
        <taxon>Lachnospiraceae</taxon>
        <taxon>Lacrimispora</taxon>
    </lineage>
</organism>
<evidence type="ECO:0000259" key="9">
    <source>
        <dbReference type="Pfam" id="PF01035"/>
    </source>
</evidence>
<dbReference type="Pfam" id="PF02870">
    <property type="entry name" value="Methyltransf_1N"/>
    <property type="match status" value="1"/>
</dbReference>
<keyword evidence="5 8" id="KW-0227">DNA damage</keyword>
<dbReference type="NCBIfam" id="TIGR00589">
    <property type="entry name" value="ogt"/>
    <property type="match status" value="1"/>
</dbReference>
<dbReference type="GO" id="GO:0006307">
    <property type="term" value="P:DNA alkylation repair"/>
    <property type="evidence" value="ECO:0007669"/>
    <property type="project" value="UniProtKB-UniRule"/>
</dbReference>
<dbReference type="SUPFAM" id="SSF46767">
    <property type="entry name" value="Methylated DNA-protein cysteine methyltransferase, C-terminal domain"/>
    <property type="match status" value="1"/>
</dbReference>
<comment type="function">
    <text evidence="8">Involved in the cellular defense against the biological effects of O6-methylguanine (O6-MeG) and O4-methylthymine (O4-MeT) in DNA. Repairs the methylated nucleobase in DNA by stoichiometrically transferring the methyl group to a cysteine residue in the enzyme. This is a suicide reaction: the enzyme is irreversibly inactivated.</text>
</comment>